<sequence>MAQSESYRQLKFSSNHPQYGGLTIGDLDGFIQGLDDEHDVKVDVSIVKADRGGSDQVTVTLSVRT</sequence>
<proteinExistence type="predicted"/>
<keyword evidence="2" id="KW-1185">Reference proteome</keyword>
<evidence type="ECO:0000313" key="1">
    <source>
        <dbReference type="EMBL" id="QDF18269.1"/>
    </source>
</evidence>
<name>A0A4Y6ERE9_9CAUD</name>
<dbReference type="EMBL" id="MK801733">
    <property type="protein sequence ID" value="QDF18269.1"/>
    <property type="molecule type" value="Genomic_DNA"/>
</dbReference>
<protein>
    <submittedName>
        <fullName evidence="1">Uncharacterized protein</fullName>
    </submittedName>
</protein>
<organism evidence="1 2">
    <name type="scientific">Gordonia phage Chelms</name>
    <dbReference type="NCBI Taxonomy" id="2588132"/>
    <lineage>
        <taxon>Viruses</taxon>
        <taxon>Duplodnaviria</taxon>
        <taxon>Heunggongvirae</taxon>
        <taxon>Uroviricota</taxon>
        <taxon>Caudoviricetes</taxon>
        <taxon>Montyvirus</taxon>
        <taxon>Montyvirus chelms</taxon>
    </lineage>
</organism>
<dbReference type="Proteomes" id="UP000315166">
    <property type="component" value="Segment"/>
</dbReference>
<dbReference type="RefSeq" id="YP_009846070.1">
    <property type="nucleotide sequence ID" value="NC_048768.1"/>
</dbReference>
<gene>
    <name evidence="1" type="primary">55</name>
    <name evidence="1" type="ORF">SEA_CHELMS_55</name>
</gene>
<accession>A0A4Y6ERE9</accession>
<dbReference type="GeneID" id="55616436"/>
<reference evidence="1 2" key="1">
    <citation type="submission" date="2019-04" db="EMBL/GenBank/DDBJ databases">
        <authorList>
            <person name="Ahlbrecht B.C."/>
            <person name="Almail A."/>
            <person name="Blakestad S.M."/>
            <person name="Calhoun C.D."/>
            <person name="Chesley E."/>
            <person name="Craven C.R."/>
            <person name="Hoagland S.Z."/>
            <person name="Jost S.L."/>
            <person name="Manz Z.R."/>
            <person name="Pena P.B."/>
            <person name="Pfenning K.J."/>
            <person name="Postl L.C."/>
            <person name="Ramsey E.P."/>
            <person name="Roberts C.A."/>
            <person name="Sevcik K.M."/>
            <person name="Whitman F.C."/>
            <person name="Chia C.P."/>
            <person name="McKinney A.L."/>
            <person name="Tolsma S."/>
            <person name="Ward R.E."/>
            <person name="Garlena R.A."/>
            <person name="Russell D.A."/>
            <person name="Pope W.H."/>
            <person name="Jacobs-Sera D."/>
            <person name="Hatfull G.F."/>
        </authorList>
    </citation>
    <scope>NUCLEOTIDE SEQUENCE [LARGE SCALE GENOMIC DNA]</scope>
</reference>
<evidence type="ECO:0000313" key="2">
    <source>
        <dbReference type="Proteomes" id="UP000315166"/>
    </source>
</evidence>
<dbReference type="KEGG" id="vg:55616436"/>